<organism evidence="4 5">
    <name type="scientific">Blastococcus brunescens</name>
    <dbReference type="NCBI Taxonomy" id="1564165"/>
    <lineage>
        <taxon>Bacteria</taxon>
        <taxon>Bacillati</taxon>
        <taxon>Actinomycetota</taxon>
        <taxon>Actinomycetes</taxon>
        <taxon>Geodermatophilales</taxon>
        <taxon>Geodermatophilaceae</taxon>
        <taxon>Blastococcus</taxon>
    </lineage>
</organism>
<evidence type="ECO:0000313" key="5">
    <source>
        <dbReference type="Proteomes" id="UP001324287"/>
    </source>
</evidence>
<accession>A0ABZ1AUV1</accession>
<gene>
    <name evidence="4" type="ORF">U6N30_20280</name>
</gene>
<evidence type="ECO:0000256" key="3">
    <source>
        <dbReference type="SAM" id="SignalP"/>
    </source>
</evidence>
<dbReference type="EMBL" id="CP141261">
    <property type="protein sequence ID" value="WRL62351.1"/>
    <property type="molecule type" value="Genomic_DNA"/>
</dbReference>
<feature type="transmembrane region" description="Helical" evidence="2">
    <location>
        <begin position="178"/>
        <end position="199"/>
    </location>
</feature>
<proteinExistence type="predicted"/>
<feature type="transmembrane region" description="Helical" evidence="2">
    <location>
        <begin position="211"/>
        <end position="232"/>
    </location>
</feature>
<feature type="chain" id="PRO_5047510778" evidence="3">
    <location>
        <begin position="25"/>
        <end position="246"/>
    </location>
</feature>
<keyword evidence="5" id="KW-1185">Reference proteome</keyword>
<evidence type="ECO:0000313" key="4">
    <source>
        <dbReference type="EMBL" id="WRL62351.1"/>
    </source>
</evidence>
<keyword evidence="2" id="KW-1133">Transmembrane helix</keyword>
<evidence type="ECO:0000256" key="2">
    <source>
        <dbReference type="SAM" id="Phobius"/>
    </source>
</evidence>
<dbReference type="Proteomes" id="UP001324287">
    <property type="component" value="Chromosome"/>
</dbReference>
<evidence type="ECO:0000256" key="1">
    <source>
        <dbReference type="SAM" id="MobiDB-lite"/>
    </source>
</evidence>
<name>A0ABZ1AUV1_9ACTN</name>
<dbReference type="PROSITE" id="PS51257">
    <property type="entry name" value="PROKAR_LIPOPROTEIN"/>
    <property type="match status" value="1"/>
</dbReference>
<sequence length="246" mass="25863">MTHRTRPARLGVAALLAAGLTACGGSDDPGSEPESTVVTDPAQSLPSQPGDSGQTSASTSPGEQETEAVGAALVDFAVELDEDSFSAGPHEFTIANEGARPTTSWSNGTARPLPPRTRSTPVGRRRSRWPWNPASTSSTARSPTTARWAWRRRSVSPDQGSRTSAPATARHHRPPAPALLWALRIAGAALLAAMAWIHLDLWNDGYRTIDVIGPAFLLNAVAGFGLAALLLVTPGPSWAGWPPSVR</sequence>
<feature type="signal peptide" evidence="3">
    <location>
        <begin position="1"/>
        <end position="24"/>
    </location>
</feature>
<reference evidence="4 5" key="1">
    <citation type="submission" date="2023-12" db="EMBL/GenBank/DDBJ databases">
        <title>Blastococcus brunescens sp. nov., an actonobacterium isolated from sandstone collected in sahara desert.</title>
        <authorList>
            <person name="Gtari M."/>
            <person name="Ghodhbane F."/>
        </authorList>
    </citation>
    <scope>NUCLEOTIDE SEQUENCE [LARGE SCALE GENOMIC DNA]</scope>
    <source>
        <strain evidence="4 5">BMG 8361</strain>
    </source>
</reference>
<feature type="compositionally biased region" description="Low complexity" evidence="1">
    <location>
        <begin position="133"/>
        <end position="148"/>
    </location>
</feature>
<feature type="region of interest" description="Disordered" evidence="1">
    <location>
        <begin position="94"/>
        <end position="172"/>
    </location>
</feature>
<feature type="region of interest" description="Disordered" evidence="1">
    <location>
        <begin position="21"/>
        <end position="70"/>
    </location>
</feature>
<keyword evidence="2" id="KW-0472">Membrane</keyword>
<protein>
    <submittedName>
        <fullName evidence="4">Uncharacterized protein</fullName>
    </submittedName>
</protein>
<keyword evidence="2" id="KW-0812">Transmembrane</keyword>
<feature type="compositionally biased region" description="Polar residues" evidence="1">
    <location>
        <begin position="33"/>
        <end position="63"/>
    </location>
</feature>
<keyword evidence="3" id="KW-0732">Signal</keyword>